<organism evidence="2 3">
    <name type="scientific">Sphingobium terrigena</name>
    <dbReference type="NCBI Taxonomy" id="2304063"/>
    <lineage>
        <taxon>Bacteria</taxon>
        <taxon>Pseudomonadati</taxon>
        <taxon>Pseudomonadota</taxon>
        <taxon>Alphaproteobacteria</taxon>
        <taxon>Sphingomonadales</taxon>
        <taxon>Sphingomonadaceae</taxon>
        <taxon>Sphingobium</taxon>
    </lineage>
</organism>
<accession>A0A418YS26</accession>
<protein>
    <submittedName>
        <fullName evidence="2">Nuclear transport factor 2 family protein</fullName>
    </submittedName>
</protein>
<proteinExistence type="predicted"/>
<dbReference type="CDD" id="cd00531">
    <property type="entry name" value="NTF2_like"/>
    <property type="match status" value="1"/>
</dbReference>
<dbReference type="OrthoDB" id="7432584at2"/>
<dbReference type="InterPro" id="IPR032710">
    <property type="entry name" value="NTF2-like_dom_sf"/>
</dbReference>
<dbReference type="AlphaFoldDB" id="A0A418YS26"/>
<evidence type="ECO:0000313" key="2">
    <source>
        <dbReference type="EMBL" id="RJG54523.1"/>
    </source>
</evidence>
<comment type="caution">
    <text evidence="2">The sequence shown here is derived from an EMBL/GenBank/DDBJ whole genome shotgun (WGS) entry which is preliminary data.</text>
</comment>
<dbReference type="Gene3D" id="3.10.450.50">
    <property type="match status" value="1"/>
</dbReference>
<keyword evidence="3" id="KW-1185">Reference proteome</keyword>
<name>A0A418YS26_9SPHN</name>
<dbReference type="RefSeq" id="WP_119746785.1">
    <property type="nucleotide sequence ID" value="NZ_QVRA01000009.1"/>
</dbReference>
<dbReference type="SUPFAM" id="SSF54427">
    <property type="entry name" value="NTF2-like"/>
    <property type="match status" value="1"/>
</dbReference>
<dbReference type="EMBL" id="QVRA01000009">
    <property type="protein sequence ID" value="RJG54523.1"/>
    <property type="molecule type" value="Genomic_DNA"/>
</dbReference>
<dbReference type="Pfam" id="PF13577">
    <property type="entry name" value="SnoaL_4"/>
    <property type="match status" value="1"/>
</dbReference>
<gene>
    <name evidence="2" type="ORF">D0Z70_11500</name>
</gene>
<evidence type="ECO:0000259" key="1">
    <source>
        <dbReference type="Pfam" id="PF13577"/>
    </source>
</evidence>
<sequence>MPSLPIEDRIALQDLIAAYSWALDTGDVDALVACFTPDARMVEEVFDEPDIWEGHEGIRGIAEHYRNAPGFPGRQHHVTQIQYTPQDDGSCTMRSFAFVTECEGEPPYLLRFTGWYDDHAVKGEDGQWRFRRRTVRLWDGQVLSKFPGRGEWVPRKRPESLIIKR</sequence>
<reference evidence="2 3" key="1">
    <citation type="submission" date="2018-08" db="EMBL/GenBank/DDBJ databases">
        <title>Sphingobium sp. EO9.</title>
        <authorList>
            <person name="Park Y."/>
            <person name="Kim K.H."/>
            <person name="Jeon C.O."/>
        </authorList>
    </citation>
    <scope>NUCLEOTIDE SEQUENCE [LARGE SCALE GENOMIC DNA]</scope>
    <source>
        <strain evidence="2 3">EO9</strain>
    </source>
</reference>
<dbReference type="InterPro" id="IPR037401">
    <property type="entry name" value="SnoaL-like"/>
</dbReference>
<dbReference type="Proteomes" id="UP000283469">
    <property type="component" value="Unassembled WGS sequence"/>
</dbReference>
<evidence type="ECO:0000313" key="3">
    <source>
        <dbReference type="Proteomes" id="UP000283469"/>
    </source>
</evidence>
<feature type="domain" description="SnoaL-like" evidence="1">
    <location>
        <begin position="6"/>
        <end position="134"/>
    </location>
</feature>